<evidence type="ECO:0000256" key="4">
    <source>
        <dbReference type="ARBA" id="ARBA00023295"/>
    </source>
</evidence>
<feature type="domain" description="GH18" evidence="9">
    <location>
        <begin position="69"/>
        <end position="355"/>
    </location>
</feature>
<evidence type="ECO:0000313" key="11">
    <source>
        <dbReference type="Proteomes" id="UP001595548"/>
    </source>
</evidence>
<protein>
    <recommendedName>
        <fullName evidence="2">chitinase</fullName>
        <ecNumber evidence="2">3.2.1.14</ecNumber>
    </recommendedName>
</protein>
<sequence length="363" mass="39577">MRLVLLLSVMFMLVSCGGSGGAPASVSSTTNSVVGSVSSATTSREQSSAASVSSHSSSSAASDACPEGRRIVGYFPSWQGSVVDIQYDYLTHINYAFVMPKSNGALEPMMTGDENELMELVTLAHGHSVKVGIAVGGWNDGDDSAFVALARSAATRTLFVQEIVALVERYQLDGVDMDWEYPSTATQADNFLLLMQELRLALNRLEREQFLSAAVVAQGDWNGQYILNDVFAEVDFLNIMAYDEYGALEHSSMEYAETSLDYWIARGLPRSKAVLGVPFYARPSWVAYREYVASDTANACIDRVAENYYNGLPTIRAKAQLARTNACGVMMWELSQDTVDQTSLLKALWEVSEGSSPSYICPN</sequence>
<comment type="catalytic activity">
    <reaction evidence="1">
        <text>Random endo-hydrolysis of N-acetyl-beta-D-glucosaminide (1-&gt;4)-beta-linkages in chitin and chitodextrins.</text>
        <dbReference type="EC" id="3.2.1.14"/>
    </reaction>
</comment>
<dbReference type="PANTHER" id="PTHR11177">
    <property type="entry name" value="CHITINASE"/>
    <property type="match status" value="1"/>
</dbReference>
<dbReference type="SUPFAM" id="SSF51445">
    <property type="entry name" value="(Trans)glycosidases"/>
    <property type="match status" value="1"/>
</dbReference>
<keyword evidence="4 5" id="KW-0326">Glycosidase</keyword>
<feature type="chain" id="PRO_5047499509" description="chitinase" evidence="8">
    <location>
        <begin position="25"/>
        <end position="363"/>
    </location>
</feature>
<dbReference type="Gene3D" id="3.40.5.30">
    <property type="entry name" value="(Trans)glycosidases - domain 2"/>
    <property type="match status" value="1"/>
</dbReference>
<name>A0ABV7HNV9_9GAMM</name>
<dbReference type="EC" id="3.2.1.14" evidence="2"/>
<evidence type="ECO:0000313" key="10">
    <source>
        <dbReference type="EMBL" id="MFC3155535.1"/>
    </source>
</evidence>
<evidence type="ECO:0000256" key="5">
    <source>
        <dbReference type="RuleBase" id="RU000489"/>
    </source>
</evidence>
<keyword evidence="8" id="KW-0732">Signal</keyword>
<dbReference type="InterPro" id="IPR001223">
    <property type="entry name" value="Glyco_hydro18_cat"/>
</dbReference>
<accession>A0ABV7HNV9</accession>
<keyword evidence="11" id="KW-1185">Reference proteome</keyword>
<organism evidence="10 11">
    <name type="scientific">Gilvimarinus japonicus</name>
    <dbReference type="NCBI Taxonomy" id="1796469"/>
    <lineage>
        <taxon>Bacteria</taxon>
        <taxon>Pseudomonadati</taxon>
        <taxon>Pseudomonadota</taxon>
        <taxon>Gammaproteobacteria</taxon>
        <taxon>Cellvibrionales</taxon>
        <taxon>Cellvibrionaceae</taxon>
        <taxon>Gilvimarinus</taxon>
    </lineage>
</organism>
<dbReference type="SMART" id="SM00636">
    <property type="entry name" value="Glyco_18"/>
    <property type="match status" value="1"/>
</dbReference>
<comment type="caution">
    <text evidence="10">The sequence shown here is derived from an EMBL/GenBank/DDBJ whole genome shotgun (WGS) entry which is preliminary data.</text>
</comment>
<dbReference type="PROSITE" id="PS01095">
    <property type="entry name" value="GH18_1"/>
    <property type="match status" value="1"/>
</dbReference>
<feature type="region of interest" description="Disordered" evidence="7">
    <location>
        <begin position="44"/>
        <end position="64"/>
    </location>
</feature>
<evidence type="ECO:0000256" key="7">
    <source>
        <dbReference type="SAM" id="MobiDB-lite"/>
    </source>
</evidence>
<evidence type="ECO:0000256" key="1">
    <source>
        <dbReference type="ARBA" id="ARBA00000822"/>
    </source>
</evidence>
<dbReference type="RefSeq" id="WP_339616112.1">
    <property type="nucleotide sequence ID" value="NZ_AP031500.1"/>
</dbReference>
<dbReference type="PANTHER" id="PTHR11177:SF317">
    <property type="entry name" value="CHITINASE 12-RELATED"/>
    <property type="match status" value="1"/>
</dbReference>
<evidence type="ECO:0000256" key="2">
    <source>
        <dbReference type="ARBA" id="ARBA00012729"/>
    </source>
</evidence>
<dbReference type="PROSITE" id="PS51257">
    <property type="entry name" value="PROKAR_LIPOPROTEIN"/>
    <property type="match status" value="1"/>
</dbReference>
<evidence type="ECO:0000256" key="8">
    <source>
        <dbReference type="SAM" id="SignalP"/>
    </source>
</evidence>
<evidence type="ECO:0000259" key="9">
    <source>
        <dbReference type="PROSITE" id="PS51910"/>
    </source>
</evidence>
<evidence type="ECO:0000256" key="3">
    <source>
        <dbReference type="ARBA" id="ARBA00022801"/>
    </source>
</evidence>
<proteinExistence type="inferred from homology"/>
<dbReference type="Proteomes" id="UP001595548">
    <property type="component" value="Unassembled WGS sequence"/>
</dbReference>
<dbReference type="InterPro" id="IPR017853">
    <property type="entry name" value="GH"/>
</dbReference>
<dbReference type="InterPro" id="IPR011583">
    <property type="entry name" value="Chitinase_II/V-like_cat"/>
</dbReference>
<reference evidence="11" key="1">
    <citation type="journal article" date="2019" name="Int. J. Syst. Evol. Microbiol.">
        <title>The Global Catalogue of Microorganisms (GCM) 10K type strain sequencing project: providing services to taxonomists for standard genome sequencing and annotation.</title>
        <authorList>
            <consortium name="The Broad Institute Genomics Platform"/>
            <consortium name="The Broad Institute Genome Sequencing Center for Infectious Disease"/>
            <person name="Wu L."/>
            <person name="Ma J."/>
        </authorList>
    </citation>
    <scope>NUCLEOTIDE SEQUENCE [LARGE SCALE GENOMIC DNA]</scope>
    <source>
        <strain evidence="11">KCTC 52141</strain>
    </source>
</reference>
<dbReference type="Pfam" id="PF00704">
    <property type="entry name" value="Glyco_hydro_18"/>
    <property type="match status" value="1"/>
</dbReference>
<dbReference type="PROSITE" id="PS51910">
    <property type="entry name" value="GH18_2"/>
    <property type="match status" value="1"/>
</dbReference>
<dbReference type="GO" id="GO:0016787">
    <property type="term" value="F:hydrolase activity"/>
    <property type="evidence" value="ECO:0007669"/>
    <property type="project" value="UniProtKB-KW"/>
</dbReference>
<comment type="similarity">
    <text evidence="6">Belongs to the glycosyl hydrolase 18 family.</text>
</comment>
<dbReference type="EMBL" id="JBHRTL010000006">
    <property type="protein sequence ID" value="MFC3155535.1"/>
    <property type="molecule type" value="Genomic_DNA"/>
</dbReference>
<dbReference type="InterPro" id="IPR001579">
    <property type="entry name" value="Glyco_hydro_18_chit_AS"/>
</dbReference>
<dbReference type="Gene3D" id="3.20.20.80">
    <property type="entry name" value="Glycosidases"/>
    <property type="match status" value="1"/>
</dbReference>
<keyword evidence="3 5" id="KW-0378">Hydrolase</keyword>
<feature type="signal peptide" evidence="8">
    <location>
        <begin position="1"/>
        <end position="24"/>
    </location>
</feature>
<evidence type="ECO:0000256" key="6">
    <source>
        <dbReference type="RuleBase" id="RU004453"/>
    </source>
</evidence>
<dbReference type="InterPro" id="IPR050314">
    <property type="entry name" value="Glycosyl_Hydrlase_18"/>
</dbReference>
<gene>
    <name evidence="10" type="ORF">ACFOEB_10025</name>
</gene>